<keyword evidence="2" id="KW-1133">Transmembrane helix</keyword>
<accession>A0AAW0G967</accession>
<comment type="caution">
    <text evidence="3">The sequence shown here is derived from an EMBL/GenBank/DDBJ whole genome shotgun (WGS) entry which is preliminary data.</text>
</comment>
<reference evidence="3 4" key="1">
    <citation type="submission" date="2022-09" db="EMBL/GenBank/DDBJ databases">
        <authorList>
            <person name="Palmer J.M."/>
        </authorList>
    </citation>
    <scope>NUCLEOTIDE SEQUENCE [LARGE SCALE GENOMIC DNA]</scope>
    <source>
        <strain evidence="3 4">DSM 7382</strain>
    </source>
</reference>
<evidence type="ECO:0000313" key="3">
    <source>
        <dbReference type="EMBL" id="KAK7686161.1"/>
    </source>
</evidence>
<keyword evidence="4" id="KW-1185">Reference proteome</keyword>
<feature type="transmembrane region" description="Helical" evidence="2">
    <location>
        <begin position="310"/>
        <end position="330"/>
    </location>
</feature>
<evidence type="ECO:0000313" key="4">
    <source>
        <dbReference type="Proteomes" id="UP001385951"/>
    </source>
</evidence>
<proteinExistence type="predicted"/>
<evidence type="ECO:0000256" key="2">
    <source>
        <dbReference type="SAM" id="Phobius"/>
    </source>
</evidence>
<dbReference type="Proteomes" id="UP001385951">
    <property type="component" value="Unassembled WGS sequence"/>
</dbReference>
<dbReference type="EMBL" id="JASBNA010000017">
    <property type="protein sequence ID" value="KAK7686161.1"/>
    <property type="molecule type" value="Genomic_DNA"/>
</dbReference>
<organism evidence="3 4">
    <name type="scientific">Cerrena zonata</name>
    <dbReference type="NCBI Taxonomy" id="2478898"/>
    <lineage>
        <taxon>Eukaryota</taxon>
        <taxon>Fungi</taxon>
        <taxon>Dikarya</taxon>
        <taxon>Basidiomycota</taxon>
        <taxon>Agaricomycotina</taxon>
        <taxon>Agaricomycetes</taxon>
        <taxon>Polyporales</taxon>
        <taxon>Cerrenaceae</taxon>
        <taxon>Cerrena</taxon>
    </lineage>
</organism>
<evidence type="ECO:0000256" key="1">
    <source>
        <dbReference type="SAM" id="MobiDB-lite"/>
    </source>
</evidence>
<protein>
    <submittedName>
        <fullName evidence="3">Uncharacterized protein</fullName>
    </submittedName>
</protein>
<name>A0AAW0G967_9APHY</name>
<keyword evidence="2" id="KW-0472">Membrane</keyword>
<keyword evidence="2" id="KW-0812">Transmembrane</keyword>
<gene>
    <name evidence="3" type="ORF">QCA50_010381</name>
</gene>
<feature type="compositionally biased region" description="Polar residues" evidence="1">
    <location>
        <begin position="195"/>
        <end position="211"/>
    </location>
</feature>
<feature type="compositionally biased region" description="Basic and acidic residues" evidence="1">
    <location>
        <begin position="180"/>
        <end position="190"/>
    </location>
</feature>
<sequence length="332" mass="37211">MLTPLEIRFNFSSSRFTHVDEQTAARGLLTGSQALNLRQSRLRRRCPTLMKDEVTVCNALIEPSFTRCITHSREHGVLTRQYKEYAELASSLESQVLTSMSSATQSSELIRQKLVVAAQFITALSSEIKGREAHSKRFFGDNDAGHIARIVNQKNKLVRATTIQEDLNSTLRGLQQGSIRQERERERDYRAPASRGSSNHQGPSHSVSSVSPRCDVLTVDGVIRLHSDLETTNGYTPHSHFTPGPSQYLKPPTIRTPLLPVTNADITTQHAGYGRGYSTTRTTRQHQQMNISINYCTHNSRIKSWFGSRARSIGVVLCTLIIIVSLYYLLKA</sequence>
<feature type="region of interest" description="Disordered" evidence="1">
    <location>
        <begin position="173"/>
        <end position="211"/>
    </location>
</feature>
<dbReference type="AlphaFoldDB" id="A0AAW0G967"/>